<dbReference type="SUPFAM" id="SSF48264">
    <property type="entry name" value="Cytochrome P450"/>
    <property type="match status" value="1"/>
</dbReference>
<accession>A0AAV5WB76</accession>
<dbReference type="GO" id="GO:0020037">
    <property type="term" value="F:heme binding"/>
    <property type="evidence" value="ECO:0007669"/>
    <property type="project" value="InterPro"/>
</dbReference>
<feature type="non-terminal residue" evidence="2">
    <location>
        <position position="106"/>
    </location>
</feature>
<sequence length="106" mass="12187">WKQQGEGRKPVDVTMGIMVGVSNIIWQQTFGRTLQYDDPVIEQVKDVSQELIAKVGYPAVFLIELFPFIRKFDALFGSPIKAMVDVNDRFMALLDKELKLVEKHFN</sequence>
<evidence type="ECO:0000313" key="2">
    <source>
        <dbReference type="EMBL" id="GMT29254.1"/>
    </source>
</evidence>
<gene>
    <name evidence="2" type="ORF">PFISCL1PPCAC_20551</name>
</gene>
<evidence type="ECO:0008006" key="4">
    <source>
        <dbReference type="Google" id="ProtNLM"/>
    </source>
</evidence>
<dbReference type="GO" id="GO:0005506">
    <property type="term" value="F:iron ion binding"/>
    <property type="evidence" value="ECO:0007669"/>
    <property type="project" value="InterPro"/>
</dbReference>
<feature type="non-terminal residue" evidence="2">
    <location>
        <position position="1"/>
    </location>
</feature>
<keyword evidence="1" id="KW-0560">Oxidoreductase</keyword>
<evidence type="ECO:0000256" key="1">
    <source>
        <dbReference type="ARBA" id="ARBA00023033"/>
    </source>
</evidence>
<protein>
    <recommendedName>
        <fullName evidence="4">Cytochrome P450</fullName>
    </recommendedName>
</protein>
<dbReference type="Proteomes" id="UP001432322">
    <property type="component" value="Unassembled WGS sequence"/>
</dbReference>
<dbReference type="InterPro" id="IPR036396">
    <property type="entry name" value="Cyt_P450_sf"/>
</dbReference>
<reference evidence="2" key="1">
    <citation type="submission" date="2023-10" db="EMBL/GenBank/DDBJ databases">
        <title>Genome assembly of Pristionchus species.</title>
        <authorList>
            <person name="Yoshida K."/>
            <person name="Sommer R.J."/>
        </authorList>
    </citation>
    <scope>NUCLEOTIDE SEQUENCE</scope>
    <source>
        <strain evidence="2">RS5133</strain>
    </source>
</reference>
<dbReference type="Gene3D" id="1.10.630.10">
    <property type="entry name" value="Cytochrome P450"/>
    <property type="match status" value="1"/>
</dbReference>
<organism evidence="2 3">
    <name type="scientific">Pristionchus fissidentatus</name>
    <dbReference type="NCBI Taxonomy" id="1538716"/>
    <lineage>
        <taxon>Eukaryota</taxon>
        <taxon>Metazoa</taxon>
        <taxon>Ecdysozoa</taxon>
        <taxon>Nematoda</taxon>
        <taxon>Chromadorea</taxon>
        <taxon>Rhabditida</taxon>
        <taxon>Rhabditina</taxon>
        <taxon>Diplogasteromorpha</taxon>
        <taxon>Diplogasteroidea</taxon>
        <taxon>Neodiplogasteridae</taxon>
        <taxon>Pristionchus</taxon>
    </lineage>
</organism>
<dbReference type="AlphaFoldDB" id="A0AAV5WB76"/>
<keyword evidence="3" id="KW-1185">Reference proteome</keyword>
<keyword evidence="1" id="KW-0503">Monooxygenase</keyword>
<evidence type="ECO:0000313" key="3">
    <source>
        <dbReference type="Proteomes" id="UP001432322"/>
    </source>
</evidence>
<dbReference type="GO" id="GO:0016705">
    <property type="term" value="F:oxidoreductase activity, acting on paired donors, with incorporation or reduction of molecular oxygen"/>
    <property type="evidence" value="ECO:0007669"/>
    <property type="project" value="InterPro"/>
</dbReference>
<name>A0AAV5WB76_9BILA</name>
<dbReference type="GO" id="GO:0004497">
    <property type="term" value="F:monooxygenase activity"/>
    <property type="evidence" value="ECO:0007669"/>
    <property type="project" value="UniProtKB-KW"/>
</dbReference>
<proteinExistence type="predicted"/>
<dbReference type="EMBL" id="BTSY01000005">
    <property type="protein sequence ID" value="GMT29254.1"/>
    <property type="molecule type" value="Genomic_DNA"/>
</dbReference>
<comment type="caution">
    <text evidence="2">The sequence shown here is derived from an EMBL/GenBank/DDBJ whole genome shotgun (WGS) entry which is preliminary data.</text>
</comment>